<proteinExistence type="predicted"/>
<accession>A0A1B1UNZ0</accession>
<dbReference type="NCBIfam" id="NF035944">
    <property type="entry name" value="PEPxxWA-CTERM"/>
    <property type="match status" value="1"/>
</dbReference>
<keyword evidence="6" id="KW-1185">Reference proteome</keyword>
<dbReference type="Pfam" id="PF04862">
    <property type="entry name" value="DUF642"/>
    <property type="match status" value="1"/>
</dbReference>
<evidence type="ECO:0008006" key="7">
    <source>
        <dbReference type="Google" id="ProtNLM"/>
    </source>
</evidence>
<dbReference type="STRING" id="1274631.LMTR13_34765"/>
<dbReference type="AlphaFoldDB" id="A0A1B1UNZ0"/>
<feature type="domain" description="DUF642" evidence="3">
    <location>
        <begin position="20"/>
        <end position="174"/>
    </location>
</feature>
<keyword evidence="2" id="KW-0732">Signal</keyword>
<dbReference type="InterPro" id="IPR006946">
    <property type="entry name" value="DGR2-like_dom"/>
</dbReference>
<evidence type="ECO:0000259" key="3">
    <source>
        <dbReference type="Pfam" id="PF04862"/>
    </source>
</evidence>
<evidence type="ECO:0000256" key="2">
    <source>
        <dbReference type="SAM" id="SignalP"/>
    </source>
</evidence>
<feature type="signal peptide" evidence="2">
    <location>
        <begin position="1"/>
        <end position="18"/>
    </location>
</feature>
<keyword evidence="1" id="KW-0812">Transmembrane</keyword>
<dbReference type="EMBL" id="CP016428">
    <property type="protein sequence ID" value="ANW04529.1"/>
    <property type="molecule type" value="Genomic_DNA"/>
</dbReference>
<keyword evidence="1" id="KW-0472">Membrane</keyword>
<organism evidence="5 6">
    <name type="scientific">Bradyrhizobium icense</name>
    <dbReference type="NCBI Taxonomy" id="1274631"/>
    <lineage>
        <taxon>Bacteria</taxon>
        <taxon>Pseudomonadati</taxon>
        <taxon>Pseudomonadota</taxon>
        <taxon>Alphaproteobacteria</taxon>
        <taxon>Hyphomicrobiales</taxon>
        <taxon>Nitrobacteraceae</taxon>
        <taxon>Bradyrhizobium</taxon>
    </lineage>
</organism>
<keyword evidence="1" id="KW-1133">Transmembrane helix</keyword>
<dbReference type="SUPFAM" id="SSF49785">
    <property type="entry name" value="Galactose-binding domain-like"/>
    <property type="match status" value="1"/>
</dbReference>
<name>A0A1B1UNZ0_9BRAD</name>
<dbReference type="KEGG" id="bic:LMTR13_34765"/>
<dbReference type="Gene3D" id="2.60.120.260">
    <property type="entry name" value="Galactose-binding domain-like"/>
    <property type="match status" value="1"/>
</dbReference>
<evidence type="ECO:0000259" key="4">
    <source>
        <dbReference type="Pfam" id="PF07589"/>
    </source>
</evidence>
<protein>
    <recommendedName>
        <fullName evidence="7">PEP-CTERM protein-sorting domain-containing protein</fullName>
    </recommendedName>
</protein>
<feature type="domain" description="Ice-binding protein C-terminal" evidence="4">
    <location>
        <begin position="190"/>
        <end position="215"/>
    </location>
</feature>
<dbReference type="InterPro" id="IPR008979">
    <property type="entry name" value="Galactose-bd-like_sf"/>
</dbReference>
<dbReference type="InterPro" id="IPR013424">
    <property type="entry name" value="Ice-binding_C"/>
</dbReference>
<dbReference type="Pfam" id="PF07589">
    <property type="entry name" value="PEP-CTERM"/>
    <property type="match status" value="1"/>
</dbReference>
<reference evidence="5 6" key="1">
    <citation type="submission" date="2016-07" db="EMBL/GenBank/DDBJ databases">
        <title>Complete genome sequence of Bradyrhizobium icense LMTR 13T, a potential inoculant strain isolated from lima bean (Phaseolus lunatus) in Peru.</title>
        <authorList>
            <person name="Ormeno-Orrillo E."/>
            <person name="Duran D."/>
            <person name="Rogel M.A."/>
            <person name="Rey L."/>
            <person name="Imperial J."/>
            <person name="Ruiz-Argueso T."/>
            <person name="Martinez-Romero E."/>
        </authorList>
    </citation>
    <scope>NUCLEOTIDE SEQUENCE [LARGE SCALE GENOMIC DNA]</scope>
    <source>
        <strain evidence="5 6">LMTR 13</strain>
    </source>
</reference>
<sequence>MAILVAACAIVWTGPAAADLVANGSFELGTFTGGNSLAQQVQPGGSELAGWTISDAPATWYASGWSNNPQQIALTPRTGNFGLSLADGTINTISISQTINLLPFQQYQLSFWVGNYSANNGSAGLNVSITDGTSNTLLLSESVTAPATSEPSTWVRFAFNFIADGTSNTISFSELNGPSYIGLDDVSIAAVPEPATWAMMILGFAAVGVVAFRRRSKPALEVA</sequence>
<feature type="transmembrane region" description="Helical" evidence="1">
    <location>
        <begin position="195"/>
        <end position="212"/>
    </location>
</feature>
<gene>
    <name evidence="5" type="ORF">LMTR13_34765</name>
</gene>
<dbReference type="Proteomes" id="UP000092839">
    <property type="component" value="Chromosome"/>
</dbReference>
<dbReference type="NCBIfam" id="TIGR02595">
    <property type="entry name" value="PEP_CTERM"/>
    <property type="match status" value="1"/>
</dbReference>
<evidence type="ECO:0000313" key="5">
    <source>
        <dbReference type="EMBL" id="ANW04529.1"/>
    </source>
</evidence>
<feature type="chain" id="PRO_5008530834" description="PEP-CTERM protein-sorting domain-containing protein" evidence="2">
    <location>
        <begin position="19"/>
        <end position="223"/>
    </location>
</feature>
<evidence type="ECO:0000256" key="1">
    <source>
        <dbReference type="SAM" id="Phobius"/>
    </source>
</evidence>
<evidence type="ECO:0000313" key="6">
    <source>
        <dbReference type="Proteomes" id="UP000092839"/>
    </source>
</evidence>